<feature type="region of interest" description="Disordered" evidence="1">
    <location>
        <begin position="1"/>
        <end position="77"/>
    </location>
</feature>
<protein>
    <submittedName>
        <fullName evidence="2">Uncharacterized protein</fullName>
    </submittedName>
</protein>
<accession>A0A8J5R5Z0</accession>
<dbReference type="AlphaFoldDB" id="A0A8J5R5Z0"/>
<keyword evidence="3" id="KW-1185">Reference proteome</keyword>
<name>A0A8J5R5Z0_ZIZPA</name>
<evidence type="ECO:0000256" key="1">
    <source>
        <dbReference type="SAM" id="MobiDB-lite"/>
    </source>
</evidence>
<sequence length="142" mass="15200">MHAGRLHDTRAAAASSTGPAGRRSRAACTTRAHIAAREGVRARASQRGDRARSRARARAPCMRDLSPPRARTAVQPTGVHLSAVPPVAAHSCVRAWQRRVRARRAHARVGASAGGAQTYANVQASKSGCLRLCVHAWEEENQ</sequence>
<reference evidence="2" key="1">
    <citation type="journal article" date="2021" name="bioRxiv">
        <title>Whole Genome Assembly and Annotation of Northern Wild Rice, Zizania palustris L., Supports a Whole Genome Duplication in the Zizania Genus.</title>
        <authorList>
            <person name="Haas M."/>
            <person name="Kono T."/>
            <person name="Macchietto M."/>
            <person name="Millas R."/>
            <person name="McGilp L."/>
            <person name="Shao M."/>
            <person name="Duquette J."/>
            <person name="Hirsch C.N."/>
            <person name="Kimball J."/>
        </authorList>
    </citation>
    <scope>NUCLEOTIDE SEQUENCE</scope>
    <source>
        <tissue evidence="2">Fresh leaf tissue</tissue>
    </source>
</reference>
<evidence type="ECO:0000313" key="3">
    <source>
        <dbReference type="Proteomes" id="UP000729402"/>
    </source>
</evidence>
<comment type="caution">
    <text evidence="2">The sequence shown here is derived from an EMBL/GenBank/DDBJ whole genome shotgun (WGS) entry which is preliminary data.</text>
</comment>
<evidence type="ECO:0000313" key="2">
    <source>
        <dbReference type="EMBL" id="KAG8046931.1"/>
    </source>
</evidence>
<gene>
    <name evidence="2" type="ORF">GUJ93_ZPchr0008g13387</name>
</gene>
<dbReference type="EMBL" id="JAAALK010000290">
    <property type="protein sequence ID" value="KAG8046931.1"/>
    <property type="molecule type" value="Genomic_DNA"/>
</dbReference>
<reference evidence="2" key="2">
    <citation type="submission" date="2021-02" db="EMBL/GenBank/DDBJ databases">
        <authorList>
            <person name="Kimball J.A."/>
            <person name="Haas M.W."/>
            <person name="Macchietto M."/>
            <person name="Kono T."/>
            <person name="Duquette J."/>
            <person name="Shao M."/>
        </authorList>
    </citation>
    <scope>NUCLEOTIDE SEQUENCE</scope>
    <source>
        <tissue evidence="2">Fresh leaf tissue</tissue>
    </source>
</reference>
<proteinExistence type="predicted"/>
<feature type="compositionally biased region" description="Basic and acidic residues" evidence="1">
    <location>
        <begin position="1"/>
        <end position="10"/>
    </location>
</feature>
<feature type="compositionally biased region" description="Basic and acidic residues" evidence="1">
    <location>
        <begin position="35"/>
        <end position="52"/>
    </location>
</feature>
<organism evidence="2 3">
    <name type="scientific">Zizania palustris</name>
    <name type="common">Northern wild rice</name>
    <dbReference type="NCBI Taxonomy" id="103762"/>
    <lineage>
        <taxon>Eukaryota</taxon>
        <taxon>Viridiplantae</taxon>
        <taxon>Streptophyta</taxon>
        <taxon>Embryophyta</taxon>
        <taxon>Tracheophyta</taxon>
        <taxon>Spermatophyta</taxon>
        <taxon>Magnoliopsida</taxon>
        <taxon>Liliopsida</taxon>
        <taxon>Poales</taxon>
        <taxon>Poaceae</taxon>
        <taxon>BOP clade</taxon>
        <taxon>Oryzoideae</taxon>
        <taxon>Oryzeae</taxon>
        <taxon>Zizaniinae</taxon>
        <taxon>Zizania</taxon>
    </lineage>
</organism>
<dbReference type="Proteomes" id="UP000729402">
    <property type="component" value="Unassembled WGS sequence"/>
</dbReference>